<feature type="region of interest" description="Disordered" evidence="1">
    <location>
        <begin position="98"/>
        <end position="176"/>
    </location>
</feature>
<reference evidence="3 4" key="1">
    <citation type="submission" date="2016-09" db="EMBL/GenBank/DDBJ databases">
        <title>Extensive genetic diversity and differential bi-allelic expression allows diatom success in the polar Southern Ocean.</title>
        <authorList>
            <consortium name="DOE Joint Genome Institute"/>
            <person name="Mock T."/>
            <person name="Otillar R.P."/>
            <person name="Strauss J."/>
            <person name="Dupont C."/>
            <person name="Frickenhaus S."/>
            <person name="Maumus F."/>
            <person name="Mcmullan M."/>
            <person name="Sanges R."/>
            <person name="Schmutz J."/>
            <person name="Toseland A."/>
            <person name="Valas R."/>
            <person name="Veluchamy A."/>
            <person name="Ward B.J."/>
            <person name="Allen A."/>
            <person name="Barry K."/>
            <person name="Falciatore A."/>
            <person name="Ferrante M."/>
            <person name="Fortunato A.E."/>
            <person name="Gloeckner G."/>
            <person name="Gruber A."/>
            <person name="Hipkin R."/>
            <person name="Janech M."/>
            <person name="Kroth P."/>
            <person name="Leese F."/>
            <person name="Lindquist E."/>
            <person name="Lyon B.R."/>
            <person name="Martin J."/>
            <person name="Mayer C."/>
            <person name="Parker M."/>
            <person name="Quesneville H."/>
            <person name="Raymond J."/>
            <person name="Uhlig C."/>
            <person name="Valentin K.U."/>
            <person name="Worden A.Z."/>
            <person name="Armbrust E.V."/>
            <person name="Bowler C."/>
            <person name="Green B."/>
            <person name="Moulton V."/>
            <person name="Van Oosterhout C."/>
            <person name="Grigoriev I."/>
        </authorList>
    </citation>
    <scope>NUCLEOTIDE SEQUENCE [LARGE SCALE GENOMIC DNA]</scope>
    <source>
        <strain evidence="3 4">CCMP1102</strain>
    </source>
</reference>
<evidence type="ECO:0000313" key="4">
    <source>
        <dbReference type="Proteomes" id="UP000095751"/>
    </source>
</evidence>
<accession>A0A1E7F9I5</accession>
<name>A0A1E7F9I5_9STRA</name>
<dbReference type="InParanoid" id="A0A1E7F9I5"/>
<protein>
    <submittedName>
        <fullName evidence="3">Uncharacterized protein</fullName>
    </submittedName>
</protein>
<dbReference type="EMBL" id="KV784360">
    <property type="protein sequence ID" value="OEU14794.1"/>
    <property type="molecule type" value="Genomic_DNA"/>
</dbReference>
<evidence type="ECO:0000313" key="3">
    <source>
        <dbReference type="EMBL" id="OEU14794.1"/>
    </source>
</evidence>
<feature type="transmembrane region" description="Helical" evidence="2">
    <location>
        <begin position="29"/>
        <end position="48"/>
    </location>
</feature>
<dbReference type="Proteomes" id="UP000095751">
    <property type="component" value="Unassembled WGS sequence"/>
</dbReference>
<evidence type="ECO:0000256" key="2">
    <source>
        <dbReference type="SAM" id="Phobius"/>
    </source>
</evidence>
<dbReference type="KEGG" id="fcy:FRACYDRAFT_241348"/>
<gene>
    <name evidence="3" type="ORF">FRACYDRAFT_241348</name>
</gene>
<sequence length="607" mass="69413">MTGREHRPRKKRSATTAAANAAVDRKWKILMALSFAIFAYLVLITQVLEVSTHSDRYDNNASKNDRDSFLKLQQEYSGSRRRNITAIIAELADVPDDKAKATKTAVVSNTDTSTKKYSDDNGQEDKNVRGNNNNTEQEEVYIPRKGQQVTSKQKALKKKRREAKRQQKLMANNNNNDNVTIDMSKWTYEETAIKPNISNDEYYRNIPLEFLTTDDTYYLWDKDKIVPEWMKDYFRWHRYKRSTWGDLLQNENWKQERWLIMQCLLVQDKRKCGGTADRLKPIPALLKKAYDTKRILLIRWTRPTMLEEFLIPPEGGFDWRVPLIMADVMEDDSNGKRLVTKATIAAYAEGGMALVKCRWQTTTPSFIYDSEIFGFQDASNKTLNITDTSSEPNFETVFAHVWKIFFTPSPPVASKIQSKLDAMDLQPNHYVASHFRALYGVAERPEKEIEQYTANAVACATQIRPNVPIFFASDSAHATERALQYNNEEVGSPSHHIRVVTSIPNPNPPWHLDSYVSGPTEKFYDTFIDLYLLALGGCVTYSNGGYGHWGLLIGGNVDCNIRQLFIGRKSNSKKDFCKWSSSDSKTKEVATTVYGNDSGPLFLPPMK</sequence>
<organism evidence="3 4">
    <name type="scientific">Fragilariopsis cylindrus CCMP1102</name>
    <dbReference type="NCBI Taxonomy" id="635003"/>
    <lineage>
        <taxon>Eukaryota</taxon>
        <taxon>Sar</taxon>
        <taxon>Stramenopiles</taxon>
        <taxon>Ochrophyta</taxon>
        <taxon>Bacillariophyta</taxon>
        <taxon>Bacillariophyceae</taxon>
        <taxon>Bacillariophycidae</taxon>
        <taxon>Bacillariales</taxon>
        <taxon>Bacillariaceae</taxon>
        <taxon>Fragilariopsis</taxon>
    </lineage>
</organism>
<proteinExistence type="predicted"/>
<dbReference type="AlphaFoldDB" id="A0A1E7F9I5"/>
<keyword evidence="2" id="KW-1133">Transmembrane helix</keyword>
<evidence type="ECO:0000256" key="1">
    <source>
        <dbReference type="SAM" id="MobiDB-lite"/>
    </source>
</evidence>
<dbReference type="OrthoDB" id="46968at2759"/>
<keyword evidence="4" id="KW-1185">Reference proteome</keyword>
<feature type="compositionally biased region" description="Basic and acidic residues" evidence="1">
    <location>
        <begin position="113"/>
        <end position="128"/>
    </location>
</feature>
<keyword evidence="2" id="KW-0472">Membrane</keyword>
<keyword evidence="2" id="KW-0812">Transmembrane</keyword>
<feature type="compositionally biased region" description="Basic residues" evidence="1">
    <location>
        <begin position="154"/>
        <end position="167"/>
    </location>
</feature>